<dbReference type="Gene3D" id="2.60.120.260">
    <property type="entry name" value="Galactose-binding domain-like"/>
    <property type="match status" value="1"/>
</dbReference>
<feature type="domain" description="RING-type" evidence="15">
    <location>
        <begin position="2199"/>
        <end position="2250"/>
    </location>
</feature>
<sequence>MALGSFFTPLCFCVHPRIKLTRFPASLPRRQADRHSCPSNERLFLRDFVLAAAGTSGGRLAHWLQPDPYVDVSRCELVPLRNGPPSGPHPATAPTLRCDCPATFTLHIRDQYGNPVQVPNLKVEMKAIPIEKKVSERKAQRLSQCDQMTFGGHPQPPLDVPYQVTIKDRMNFYSISIMKAYENYSFEELRFMAPPVQRTCETMMVRAHGDGSVTGTWTPANIGCYSIQVTIDDCPFPETMKVEVKEPPQGVNSAQQIVARKVSHQPNKIREFVGKNSAGLRIRAHPSLQSEQIGIVPCGATVAFVDEVRNSDGIWVRLCQDTIRQYCQGIVDEAWCLQLNQHFGKTLLVPLSTNPPVPQKPVQPELSDRNMPAVYKVVMSGASGHNVRDSPSLKGTPVGMLVLGDSVTVIDHVINNEGKWVRLSEETIMKKCLNQTAEAWSLALDKTQVAYLRPGNHESPRKLSTKTFLSAEKEFSSSPKKSQFDFGNKGGKTVDVVDPKDASSKLTSTHHNLFIFGSSAQTEVPRKSSSKMVAEKECSTPSKKGSSFQNKVSALVNENVPSPINRILHRNTSLDSAVASGNMKSAKNKDVTPRTWSSSKGSKIDDVKVKAEKHYHIKHDFGEELQNVSVKDLVSRANGNRTVIPAQTTTPRKVPHSSNAPSPGSSPSLPASSWTPSKGTRESVDSASSSPLHSSGISPLVSMIESGGGLSNTSAMISSITPDPSSAEAVSDKFPDEVMKIEILEFNSNNYNKSLMQTGTQTSPDKNFQNCFNFGTVPEKEEPPRRTRKERIHSHKRSASPPQRQAVPPTPVNAPTHSCKTKESSASVKEALSPSVAESIRAVFAALLWHEGIVHDAMACASFLKFYPTLSKQGVTVTPRHIKREKIASHRHSVEVSMAESFLHIAPSTLETLTLTRQAATVSANRQHRAKHKQQQSIIKEEVTGDKRPSTQSQLQMLGERIEKGKQDEGKVPQPSMLPPALKCLVLLWEQLTSNCLQIFESSAVSSQTFSSMNKLLSEETEVRRSVRKKKELKANTANAENSKNVGNKCSEKEAVCELCGNFYPHPVTYHMRQAHPGCGGHAGGNGYNSGGNYCVGWAGNCGDGGLAGSSWYIICNSCREKYLEIMKRATAKKSTRKKSAKLVSPSPTASATSLFHGSETHLTMRDNAMFLLELSGGSKNTMNLNQSPPDFINSEFPPPGPFQCLQSLGANPEVLRDDSPPLELMPKRRDSDIFSSSRPLSVCESESRGLFHRSISMGMNGVPWPDSKILNSKKRNSAICDPNSDSSSSLLGHPSAALRKLVPSVLGDLSSVEIKGSSQGIKSTFDIMSHPVLAFICQKHNLVSLRLAMKQSLRKATCRVYAMQALNWLLHSATQAICLHDLLWWFVAALTPIQTSLLTTTSVNKEESSEFCKLDRKDSEEMGWVCEHPLSDMGLVGEAVYHLPSTFHILLQTIADLMLLLPMGSALQQMAVRCWGIRFTQTDHMFLHRSKVFSNISKILARSEEIEDPSHSFHESHVSTYSQTGTYVEILGDLTSFVDIKASSRQAMIGSLTDNSTETFWESGDEDRSKTKSLMFVSPANLSPRMIYVHIDNCRDIANKVSSIVFLAGANGDELFRLRSIDVEVRASGWINCPILNNNHSVVKLELKGPDSSLRVRQVRILGEIEGESLRLPQQHSAMTIQQRNTEAETLRVFRLITAQVFGKLLEGKKEINSCDEGSEETNDLKEHMVGILFSRSKLTHLQKQVCMHIVQAIRRESVGIREDWEHRLCSGSGTSTTELSDSYCFEMLSMVLALSGSSVGRSYLAHQHAFLLDLTGLLHTGSARIQRQVILLLRRMLPEVSPSTLADILRVESLPPTDISVALATYRSQEMEFNPHRAGLLDVLFSCIAKALTVQIKVKGSKDSKGISSVSLATSIHPRDEVGCRWWLRGSILRKLAEDIINLIKDMCLGRLSEIWVKVTKAAIAECILNLTRLTESDRESVNCLRSPTLWLALAALCVLHPDHVDSLSSAQWDTTPDGKPPPPRPTCTNHDDGETSAIIQCNACGNLCADCDRFLHLHRRTRMHQRQVCKEEEEAIKVDLHEGCGRIKLFWILALADSCTLKAMVEFRERTRLQSKLPGLTLGVCRFCGTTGNSGLLAIGNICADQDCQEHAKNACSKVHPCGHMCAGIVGEIDCLPCLHGCGQDNSLKQDADDMCMICFTEALSCAPSIQLRCGHIFHLHCCRSQLLKKWAGPRITFSFQQCPICKAPIEHPVLNDLLIPIRNLLEDVGRKALMRLEYEGLDRGRPDPASYAIERYAYYVCFKCNKAYYGGEARCDAELGRGDFDPSELVCGGCSDVSRAQMCPKHGTDFLEYKCRYCCSVAVFFCFGTTHFCNACHDDFQRVTNIPPSELPTCPAGPKARQLDGEDCPLHIRHPPTGVEFALGCGVCRNAHTF</sequence>
<keyword evidence="9 13" id="KW-0863">Zinc-finger</keyword>
<dbReference type="PANTHER" id="PTHR45943">
    <property type="entry name" value="E3 UBIQUITIN-PROTEIN LIGASE MYCBP2"/>
    <property type="match status" value="1"/>
</dbReference>
<reference evidence="17" key="1">
    <citation type="submission" date="2021-12" db="EMBL/GenBank/DDBJ databases">
        <authorList>
            <person name="King R."/>
        </authorList>
    </citation>
    <scope>NUCLEOTIDE SEQUENCE</scope>
</reference>
<evidence type="ECO:0000256" key="12">
    <source>
        <dbReference type="ARBA" id="ARBA00023273"/>
    </source>
</evidence>
<keyword evidence="7" id="KW-0479">Metal-binding</keyword>
<evidence type="ECO:0000256" key="11">
    <source>
        <dbReference type="ARBA" id="ARBA00022833"/>
    </source>
</evidence>
<dbReference type="GO" id="GO:0030424">
    <property type="term" value="C:axon"/>
    <property type="evidence" value="ECO:0007669"/>
    <property type="project" value="UniProtKB-SubCell"/>
</dbReference>
<evidence type="ECO:0000256" key="3">
    <source>
        <dbReference type="ARBA" id="ARBA00004906"/>
    </source>
</evidence>
<evidence type="ECO:0000256" key="5">
    <source>
        <dbReference type="ARBA" id="ARBA00012249"/>
    </source>
</evidence>
<comment type="pathway">
    <text evidence="3">Protein modification; protein ubiquitination.</text>
</comment>
<dbReference type="GO" id="GO:0007411">
    <property type="term" value="P:axon guidance"/>
    <property type="evidence" value="ECO:0007669"/>
    <property type="project" value="TreeGrafter"/>
</dbReference>
<dbReference type="CDD" id="cd19799">
    <property type="entry name" value="Bbox2_MYCBP2"/>
    <property type="match status" value="1"/>
</dbReference>
<dbReference type="SMART" id="SM01337">
    <property type="entry name" value="APC10"/>
    <property type="match status" value="1"/>
</dbReference>
<dbReference type="GO" id="GO:0008582">
    <property type="term" value="P:regulation of synaptic assembly at neuromuscular junction"/>
    <property type="evidence" value="ECO:0007669"/>
    <property type="project" value="TreeGrafter"/>
</dbReference>
<dbReference type="InterPro" id="IPR008979">
    <property type="entry name" value="Galactose-bd-like_sf"/>
</dbReference>
<dbReference type="CDD" id="cd16463">
    <property type="entry name" value="RING-H2_PHR"/>
    <property type="match status" value="1"/>
</dbReference>
<dbReference type="Gene3D" id="2.60.40.10">
    <property type="entry name" value="Immunoglobulins"/>
    <property type="match status" value="1"/>
</dbReference>
<dbReference type="PROSITE" id="PS51284">
    <property type="entry name" value="DOC"/>
    <property type="match status" value="1"/>
</dbReference>
<dbReference type="GO" id="GO:0099174">
    <property type="term" value="P:regulation of presynapse organization"/>
    <property type="evidence" value="ECO:0007669"/>
    <property type="project" value="UniProtKB-ARBA"/>
</dbReference>
<feature type="compositionally biased region" description="Basic residues" evidence="14">
    <location>
        <begin position="786"/>
        <end position="798"/>
    </location>
</feature>
<evidence type="ECO:0000259" key="16">
    <source>
        <dbReference type="PROSITE" id="PS51284"/>
    </source>
</evidence>
<dbReference type="PANTHER" id="PTHR45943:SF1">
    <property type="entry name" value="E3 UBIQUITIN-PROTEIN LIGASE MYCBP2"/>
    <property type="match status" value="1"/>
</dbReference>
<dbReference type="SUPFAM" id="SSF49785">
    <property type="entry name" value="Galactose-binding domain-like"/>
    <property type="match status" value="1"/>
</dbReference>
<comment type="catalytic activity">
    <reaction evidence="1">
        <text>[E2 ubiquitin-conjugating enzyme]-S-ubiquitinyl-L-cysteine + [acceptor protein]-L-threonine = [E2 ubiquitin-conjugating enzyme]-L-cysteine + [acceptor protein]-3-O-ubiquitinyl-L-threonine.</text>
        <dbReference type="EC" id="2.3.2.33"/>
    </reaction>
</comment>
<evidence type="ECO:0000256" key="7">
    <source>
        <dbReference type="ARBA" id="ARBA00022723"/>
    </source>
</evidence>
<dbReference type="GO" id="GO:0005886">
    <property type="term" value="C:plasma membrane"/>
    <property type="evidence" value="ECO:0007669"/>
    <property type="project" value="TreeGrafter"/>
</dbReference>
<evidence type="ECO:0000256" key="4">
    <source>
        <dbReference type="ARBA" id="ARBA00005415"/>
    </source>
</evidence>
<dbReference type="FunFam" id="3.30.40.10:FF:000078">
    <property type="entry name" value="E3 ubiquitin-protein ligase MYCBP2 isoform X1"/>
    <property type="match status" value="1"/>
</dbReference>
<evidence type="ECO:0000256" key="14">
    <source>
        <dbReference type="SAM" id="MobiDB-lite"/>
    </source>
</evidence>
<organism evidence="17 18">
    <name type="scientific">Bemisia tabaci</name>
    <name type="common">Sweetpotato whitefly</name>
    <name type="synonym">Aleurodes tabaci</name>
    <dbReference type="NCBI Taxonomy" id="7038"/>
    <lineage>
        <taxon>Eukaryota</taxon>
        <taxon>Metazoa</taxon>
        <taxon>Ecdysozoa</taxon>
        <taxon>Arthropoda</taxon>
        <taxon>Hexapoda</taxon>
        <taxon>Insecta</taxon>
        <taxon>Pterygota</taxon>
        <taxon>Neoptera</taxon>
        <taxon>Paraneoptera</taxon>
        <taxon>Hemiptera</taxon>
        <taxon>Sternorrhyncha</taxon>
        <taxon>Aleyrodoidea</taxon>
        <taxon>Aleyrodidae</taxon>
        <taxon>Aleyrodinae</taxon>
        <taxon>Bemisia</taxon>
    </lineage>
</organism>
<feature type="region of interest" description="Disordered" evidence="14">
    <location>
        <begin position="2012"/>
        <end position="2032"/>
    </location>
</feature>
<evidence type="ECO:0000256" key="1">
    <source>
        <dbReference type="ARBA" id="ARBA00000333"/>
    </source>
</evidence>
<evidence type="ECO:0000256" key="13">
    <source>
        <dbReference type="PROSITE-ProRule" id="PRU00175"/>
    </source>
</evidence>
<feature type="compositionally biased region" description="Low complexity" evidence="14">
    <location>
        <begin position="685"/>
        <end position="698"/>
    </location>
</feature>
<proteinExistence type="inferred from homology"/>
<accession>A0A9P0AAZ2</accession>
<evidence type="ECO:0000259" key="15">
    <source>
        <dbReference type="PROSITE" id="PS50089"/>
    </source>
</evidence>
<comment type="similarity">
    <text evidence="4">Belongs to the RING-Cys relay (RCR) family.</text>
</comment>
<feature type="compositionally biased region" description="Polar residues" evidence="14">
    <location>
        <begin position="639"/>
        <end position="651"/>
    </location>
</feature>
<name>A0A9P0AAZ2_BEMTA</name>
<keyword evidence="8" id="KW-0677">Repeat</keyword>
<evidence type="ECO:0000313" key="18">
    <source>
        <dbReference type="Proteomes" id="UP001152759"/>
    </source>
</evidence>
<dbReference type="Proteomes" id="UP001152759">
    <property type="component" value="Chromosome 3"/>
</dbReference>
<dbReference type="InterPro" id="IPR001841">
    <property type="entry name" value="Znf_RING"/>
</dbReference>
<dbReference type="GO" id="GO:0005634">
    <property type="term" value="C:nucleus"/>
    <property type="evidence" value="ECO:0007669"/>
    <property type="project" value="TreeGrafter"/>
</dbReference>
<dbReference type="Gene3D" id="1.10.10.2360">
    <property type="match status" value="1"/>
</dbReference>
<dbReference type="GO" id="GO:0061630">
    <property type="term" value="F:ubiquitin protein ligase activity"/>
    <property type="evidence" value="ECO:0007669"/>
    <property type="project" value="UniProtKB-EC"/>
</dbReference>
<feature type="domain" description="DOC" evidence="16">
    <location>
        <begin position="1511"/>
        <end position="1689"/>
    </location>
</feature>
<dbReference type="EC" id="2.3.2.33" evidence="5"/>
<feature type="region of interest" description="Disordered" evidence="14">
    <location>
        <begin position="775"/>
        <end position="826"/>
    </location>
</feature>
<protein>
    <recommendedName>
        <fullName evidence="5">RCR-type E3 ubiquitin transferase</fullName>
        <ecNumber evidence="5">2.3.2.33</ecNumber>
    </recommendedName>
</protein>
<evidence type="ECO:0000256" key="9">
    <source>
        <dbReference type="ARBA" id="ARBA00022771"/>
    </source>
</evidence>
<feature type="region of interest" description="Disordered" evidence="14">
    <location>
        <begin position="581"/>
        <end position="601"/>
    </location>
</feature>
<dbReference type="EMBL" id="OU963864">
    <property type="protein sequence ID" value="CAH0387731.1"/>
    <property type="molecule type" value="Genomic_DNA"/>
</dbReference>
<gene>
    <name evidence="17" type="ORF">BEMITA_LOCUS6706</name>
</gene>
<dbReference type="InterPro" id="IPR013783">
    <property type="entry name" value="Ig-like_fold"/>
</dbReference>
<dbReference type="SUPFAM" id="SSF57850">
    <property type="entry name" value="RING/U-box"/>
    <property type="match status" value="1"/>
</dbReference>
<keyword evidence="11" id="KW-0862">Zinc</keyword>
<dbReference type="PROSITE" id="PS50089">
    <property type="entry name" value="ZF_RING_2"/>
    <property type="match status" value="1"/>
</dbReference>
<dbReference type="InterPro" id="IPR004939">
    <property type="entry name" value="APC_su10/DOC_dom"/>
</dbReference>
<feature type="compositionally biased region" description="Low complexity" evidence="14">
    <location>
        <begin position="656"/>
        <end position="677"/>
    </location>
</feature>
<evidence type="ECO:0000256" key="10">
    <source>
        <dbReference type="ARBA" id="ARBA00022786"/>
    </source>
</evidence>
<evidence type="ECO:0000256" key="8">
    <source>
        <dbReference type="ARBA" id="ARBA00022737"/>
    </source>
</evidence>
<dbReference type="InterPro" id="IPR013083">
    <property type="entry name" value="Znf_RING/FYVE/PHD"/>
</dbReference>
<evidence type="ECO:0000256" key="2">
    <source>
        <dbReference type="ARBA" id="ARBA00004489"/>
    </source>
</evidence>
<keyword evidence="10" id="KW-0833">Ubl conjugation pathway</keyword>
<dbReference type="SMART" id="SM00184">
    <property type="entry name" value="RING"/>
    <property type="match status" value="1"/>
</dbReference>
<keyword evidence="12" id="KW-0966">Cell projection</keyword>
<comment type="subcellular location">
    <subcellularLocation>
        <location evidence="2">Cell projection</location>
        <location evidence="2">Axon</location>
    </subcellularLocation>
</comment>
<feature type="region of interest" description="Disordered" evidence="14">
    <location>
        <begin position="639"/>
        <end position="700"/>
    </location>
</feature>
<keyword evidence="6" id="KW-0808">Transferase</keyword>
<evidence type="ECO:0000256" key="6">
    <source>
        <dbReference type="ARBA" id="ARBA00022679"/>
    </source>
</evidence>
<dbReference type="Gene3D" id="3.30.40.10">
    <property type="entry name" value="Zinc/RING finger domain, C3HC4 (zinc finger)"/>
    <property type="match status" value="1"/>
</dbReference>
<keyword evidence="18" id="KW-1185">Reference proteome</keyword>
<dbReference type="GO" id="GO:0008270">
    <property type="term" value="F:zinc ion binding"/>
    <property type="evidence" value="ECO:0007669"/>
    <property type="project" value="UniProtKB-KW"/>
</dbReference>
<evidence type="ECO:0000313" key="17">
    <source>
        <dbReference type="EMBL" id="CAH0387731.1"/>
    </source>
</evidence>